<evidence type="ECO:0000313" key="14">
    <source>
        <dbReference type="Proteomes" id="UP001148125"/>
    </source>
</evidence>
<evidence type="ECO:0000256" key="4">
    <source>
        <dbReference type="ARBA" id="ARBA00011944"/>
    </source>
</evidence>
<dbReference type="InterPro" id="IPR022412">
    <property type="entry name" value="Quinolinate_PRibosylTrfase_N"/>
</dbReference>
<keyword evidence="5" id="KW-0662">Pyridine nucleotide biosynthesis</keyword>
<dbReference type="NCBIfam" id="TIGR00078">
    <property type="entry name" value="nadC"/>
    <property type="match status" value="1"/>
</dbReference>
<dbReference type="Pfam" id="PF01729">
    <property type="entry name" value="QRPTase_C"/>
    <property type="match status" value="1"/>
</dbReference>
<evidence type="ECO:0000256" key="10">
    <source>
        <dbReference type="PIRNR" id="PIRNR006250"/>
    </source>
</evidence>
<dbReference type="PIRSF" id="PIRSF006250">
    <property type="entry name" value="NadC_ModD"/>
    <property type="match status" value="1"/>
</dbReference>
<dbReference type="Proteomes" id="UP001148125">
    <property type="component" value="Unassembled WGS sequence"/>
</dbReference>
<evidence type="ECO:0000256" key="9">
    <source>
        <dbReference type="ARBA" id="ARBA00047445"/>
    </source>
</evidence>
<comment type="pathway">
    <text evidence="2">Cofactor biosynthesis; NAD(+) biosynthesis; nicotinate D-ribonucleotide from quinolinate: step 1/1.</text>
</comment>
<dbReference type="InterPro" id="IPR002638">
    <property type="entry name" value="Quinolinate_PRibosylTrfase_C"/>
</dbReference>
<comment type="caution">
    <text evidence="13">The sequence shown here is derived from an EMBL/GenBank/DDBJ whole genome shotgun (WGS) entry which is preliminary data.</text>
</comment>
<dbReference type="EMBL" id="JAOTPO010000012">
    <property type="protein sequence ID" value="MDE5415011.1"/>
    <property type="molecule type" value="Genomic_DNA"/>
</dbReference>
<dbReference type="EC" id="2.4.2.19" evidence="4"/>
<dbReference type="SUPFAM" id="SSF51690">
    <property type="entry name" value="Nicotinate/Quinolinate PRTase C-terminal domain-like"/>
    <property type="match status" value="1"/>
</dbReference>
<evidence type="ECO:0000259" key="12">
    <source>
        <dbReference type="Pfam" id="PF02749"/>
    </source>
</evidence>
<dbReference type="InterPro" id="IPR027277">
    <property type="entry name" value="NadC/ModD"/>
</dbReference>
<feature type="domain" description="Quinolinate phosphoribosyl transferase C-terminal" evidence="11">
    <location>
        <begin position="109"/>
        <end position="273"/>
    </location>
</feature>
<dbReference type="Gene3D" id="3.20.20.70">
    <property type="entry name" value="Aldolase class I"/>
    <property type="match status" value="1"/>
</dbReference>
<evidence type="ECO:0000256" key="1">
    <source>
        <dbReference type="ARBA" id="ARBA00003237"/>
    </source>
</evidence>
<dbReference type="GO" id="GO:0004514">
    <property type="term" value="F:nicotinate-nucleotide diphosphorylase (carboxylating) activity"/>
    <property type="evidence" value="ECO:0007669"/>
    <property type="project" value="UniProtKB-EC"/>
</dbReference>
<dbReference type="CDD" id="cd01572">
    <property type="entry name" value="QPRTase"/>
    <property type="match status" value="1"/>
</dbReference>
<dbReference type="RefSeq" id="WP_275119617.1">
    <property type="nucleotide sequence ID" value="NZ_JAOTPO010000012.1"/>
</dbReference>
<accession>A0ABT5VHT5</accession>
<keyword evidence="14" id="KW-1185">Reference proteome</keyword>
<dbReference type="InterPro" id="IPR013785">
    <property type="entry name" value="Aldolase_TIM"/>
</dbReference>
<evidence type="ECO:0000256" key="5">
    <source>
        <dbReference type="ARBA" id="ARBA00022642"/>
    </source>
</evidence>
<evidence type="ECO:0000313" key="13">
    <source>
        <dbReference type="EMBL" id="MDE5415011.1"/>
    </source>
</evidence>
<reference evidence="13" key="1">
    <citation type="submission" date="2024-05" db="EMBL/GenBank/DDBJ databases">
        <title>Alkalihalobacillus sp. strain MEB203 novel alkaliphilic bacterium from Lonar Lake, India.</title>
        <authorList>
            <person name="Joshi A."/>
            <person name="Thite S."/>
            <person name="Mengade P."/>
        </authorList>
    </citation>
    <scope>NUCLEOTIDE SEQUENCE</scope>
    <source>
        <strain evidence="13">MEB 203</strain>
    </source>
</reference>
<feature type="domain" description="Quinolinate phosphoribosyl transferase N-terminal" evidence="12">
    <location>
        <begin position="22"/>
        <end position="107"/>
    </location>
</feature>
<organism evidence="13 14">
    <name type="scientific">Alkalihalobacterium chitinilyticum</name>
    <dbReference type="NCBI Taxonomy" id="2980103"/>
    <lineage>
        <taxon>Bacteria</taxon>
        <taxon>Bacillati</taxon>
        <taxon>Bacillota</taxon>
        <taxon>Bacilli</taxon>
        <taxon>Bacillales</taxon>
        <taxon>Bacillaceae</taxon>
        <taxon>Alkalihalobacterium</taxon>
    </lineage>
</organism>
<sequence>MNHLKVKEKLQQFFIEDIGEGDVSTSTIFSDDDIQTGKFIIKGEGVISGLQIIKLGYELLNPNVDVQLHYNDGDNVTFGTCVAQVTGPVKTLLTGERVILNLLQRMSGIATFTRTAVDTLNDNHTRICDTRKTTPGLRMFEKYAVRSGGGFNHRFGLYDGVMIKDNHITAAGSIMSAVNQAKSTLGHMVNIEVEVETEEEVREAIEAGAHIIMFDNCPPEVMREWVKLVPKHIVTEASGGIQVSNLGNYRNIGVDYISLGALTHSVKALDISFNLEGGKKG</sequence>
<dbReference type="InterPro" id="IPR004393">
    <property type="entry name" value="NadC"/>
</dbReference>
<protein>
    <recommendedName>
        <fullName evidence="4">nicotinate-nucleotide diphosphorylase (carboxylating)</fullName>
        <ecNumber evidence="4">2.4.2.19</ecNumber>
    </recommendedName>
    <alternativeName>
        <fullName evidence="8">Quinolinate phosphoribosyltransferase [decarboxylating]</fullName>
    </alternativeName>
</protein>
<evidence type="ECO:0000256" key="6">
    <source>
        <dbReference type="ARBA" id="ARBA00022676"/>
    </source>
</evidence>
<dbReference type="PANTHER" id="PTHR32179">
    <property type="entry name" value="NICOTINATE-NUCLEOTIDE PYROPHOSPHORYLASE [CARBOXYLATING]"/>
    <property type="match status" value="1"/>
</dbReference>
<evidence type="ECO:0000256" key="2">
    <source>
        <dbReference type="ARBA" id="ARBA00004893"/>
    </source>
</evidence>
<dbReference type="SUPFAM" id="SSF54675">
    <property type="entry name" value="Nicotinate/Quinolinate PRTase N-terminal domain-like"/>
    <property type="match status" value="1"/>
</dbReference>
<proteinExistence type="inferred from homology"/>
<evidence type="ECO:0000256" key="3">
    <source>
        <dbReference type="ARBA" id="ARBA00009400"/>
    </source>
</evidence>
<dbReference type="InterPro" id="IPR036068">
    <property type="entry name" value="Nicotinate_pribotase-like_C"/>
</dbReference>
<gene>
    <name evidence="13" type="primary">nadC</name>
    <name evidence="13" type="ORF">N7Z68_16740</name>
</gene>
<evidence type="ECO:0000259" key="11">
    <source>
        <dbReference type="Pfam" id="PF01729"/>
    </source>
</evidence>
<dbReference type="PANTHER" id="PTHR32179:SF3">
    <property type="entry name" value="NICOTINATE-NUCLEOTIDE PYROPHOSPHORYLASE [CARBOXYLATING]"/>
    <property type="match status" value="1"/>
</dbReference>
<comment type="catalytic activity">
    <reaction evidence="9">
        <text>nicotinate beta-D-ribonucleotide + CO2 + diphosphate = quinolinate + 5-phospho-alpha-D-ribose 1-diphosphate + 2 H(+)</text>
        <dbReference type="Rhea" id="RHEA:12733"/>
        <dbReference type="ChEBI" id="CHEBI:15378"/>
        <dbReference type="ChEBI" id="CHEBI:16526"/>
        <dbReference type="ChEBI" id="CHEBI:29959"/>
        <dbReference type="ChEBI" id="CHEBI:33019"/>
        <dbReference type="ChEBI" id="CHEBI:57502"/>
        <dbReference type="ChEBI" id="CHEBI:58017"/>
        <dbReference type="EC" id="2.4.2.19"/>
    </reaction>
</comment>
<dbReference type="InterPro" id="IPR037128">
    <property type="entry name" value="Quinolinate_PRibosylTase_N_sf"/>
</dbReference>
<dbReference type="Pfam" id="PF02749">
    <property type="entry name" value="QRPTase_N"/>
    <property type="match status" value="1"/>
</dbReference>
<evidence type="ECO:0000256" key="7">
    <source>
        <dbReference type="ARBA" id="ARBA00022679"/>
    </source>
</evidence>
<keyword evidence="7 10" id="KW-0808">Transferase</keyword>
<name>A0ABT5VHT5_9BACI</name>
<evidence type="ECO:0000256" key="8">
    <source>
        <dbReference type="ARBA" id="ARBA00033102"/>
    </source>
</evidence>
<comment type="similarity">
    <text evidence="3 10">Belongs to the NadC/ModD family.</text>
</comment>
<comment type="function">
    <text evidence="1">Involved in the catabolism of quinolinic acid (QA).</text>
</comment>
<keyword evidence="6 10" id="KW-0328">Glycosyltransferase</keyword>
<dbReference type="Gene3D" id="3.90.1170.20">
    <property type="entry name" value="Quinolinate phosphoribosyl transferase, N-terminal domain"/>
    <property type="match status" value="1"/>
</dbReference>